<evidence type="ECO:0000313" key="1">
    <source>
        <dbReference type="EMBL" id="ABS14255.1"/>
    </source>
</evidence>
<dbReference type="STRING" id="439375.Oant_1539"/>
<dbReference type="EMBL" id="CP000758">
    <property type="protein sequence ID" value="ABS14255.1"/>
    <property type="molecule type" value="Genomic_DNA"/>
</dbReference>
<name>A6WZ51_BRUA4</name>
<keyword evidence="2" id="KW-1185">Reference proteome</keyword>
<dbReference type="HOGENOM" id="CLU_1561342_0_0_5"/>
<proteinExistence type="predicted"/>
<organism evidence="1 2">
    <name type="scientific">Brucella anthropi (strain ATCC 49188 / DSM 6882 / CCUG 24695 / JCM 21032 / LMG 3331 / NBRC 15819 / NCTC 12168 / Alc 37)</name>
    <name type="common">Ochrobactrum anthropi</name>
    <dbReference type="NCBI Taxonomy" id="439375"/>
    <lineage>
        <taxon>Bacteria</taxon>
        <taxon>Pseudomonadati</taxon>
        <taxon>Pseudomonadota</taxon>
        <taxon>Alphaproteobacteria</taxon>
        <taxon>Hyphomicrobiales</taxon>
        <taxon>Brucellaceae</taxon>
        <taxon>Brucella/Ochrobactrum group</taxon>
        <taxon>Brucella</taxon>
    </lineage>
</organism>
<sequence length="171" mass="19332">MRSMRSKSQQPQKRGPIAALAKTNMRRSFLLTSKQRGFCAGRAKLWNLDGAHVGPDCAGITFVVVLDIPAAPMAFGDDFALRWFALEISLTDKVSAHVVRRRFLDVIDAHTIGDALHYRWKAEEDFDCFTRRPARAKAEEFGRFEYDGARLKRLQTRSNETDHAAEYGGLT</sequence>
<dbReference type="KEGG" id="oan:Oant_1539"/>
<accession>A6WZ51</accession>
<dbReference type="AlphaFoldDB" id="A6WZ51"/>
<gene>
    <name evidence="1" type="ordered locus">Oant_1539</name>
</gene>
<reference evidence="1 2" key="1">
    <citation type="journal article" date="2011" name="J. Bacteriol.">
        <title>Genome of Ochrobactrum anthropi ATCC 49188 T, a versatile opportunistic pathogen and symbiont of several eukaryotic hosts.</title>
        <authorList>
            <person name="Chain P.S."/>
            <person name="Lang D.M."/>
            <person name="Comerci D.J."/>
            <person name="Malfatti S.A."/>
            <person name="Vergez L.M."/>
            <person name="Shin M."/>
            <person name="Ugalde R.A."/>
            <person name="Garcia E."/>
            <person name="Tolmasky M.E."/>
        </authorList>
    </citation>
    <scope>NUCLEOTIDE SEQUENCE [LARGE SCALE GENOMIC DNA]</scope>
    <source>
        <strain evidence="2">ATCC 49188 / DSM 6882 / CCUG 24695 / JCM 21032 / LMG 3331 / NBRC 15819 / NCTC 12168 / Alc 37</strain>
    </source>
</reference>
<protein>
    <submittedName>
        <fullName evidence="1">Uncharacterized protein</fullName>
    </submittedName>
</protein>
<dbReference type="Proteomes" id="UP000002301">
    <property type="component" value="Chromosome 1"/>
</dbReference>
<evidence type="ECO:0000313" key="2">
    <source>
        <dbReference type="Proteomes" id="UP000002301"/>
    </source>
</evidence>